<dbReference type="STRING" id="361077.A0A151ZCU2"/>
<name>A0A151ZCU2_TIELA</name>
<dbReference type="InParanoid" id="A0A151ZCU2"/>
<keyword evidence="7" id="KW-1185">Reference proteome</keyword>
<dbReference type="FunFam" id="3.40.50.720:FF:000137">
    <property type="entry name" value="Hydroxysteroid (17-beta) dehydrogenase 3"/>
    <property type="match status" value="1"/>
</dbReference>
<evidence type="ECO:0000313" key="7">
    <source>
        <dbReference type="Proteomes" id="UP000076078"/>
    </source>
</evidence>
<reference evidence="6 7" key="1">
    <citation type="submission" date="2015-12" db="EMBL/GenBank/DDBJ databases">
        <title>Dictyostelia acquired genes for synthesis and detection of signals that induce cell-type specialization by lateral gene transfer from prokaryotes.</title>
        <authorList>
            <person name="Gloeckner G."/>
            <person name="Schaap P."/>
        </authorList>
    </citation>
    <scope>NUCLEOTIDE SEQUENCE [LARGE SCALE GENOMIC DNA]</scope>
    <source>
        <strain evidence="6 7">TK</strain>
    </source>
</reference>
<keyword evidence="3" id="KW-0560">Oxidoreductase</keyword>
<dbReference type="OrthoDB" id="5545019at2759"/>
<dbReference type="Gene3D" id="3.40.50.720">
    <property type="entry name" value="NAD(P)-binding Rossmann-like Domain"/>
    <property type="match status" value="1"/>
</dbReference>
<feature type="transmembrane region" description="Helical" evidence="5">
    <location>
        <begin position="12"/>
        <end position="38"/>
    </location>
</feature>
<keyword evidence="2" id="KW-0521">NADP</keyword>
<dbReference type="PANTHER" id="PTHR43899:SF13">
    <property type="entry name" value="RH59310P"/>
    <property type="match status" value="1"/>
</dbReference>
<dbReference type="Proteomes" id="UP000076078">
    <property type="component" value="Unassembled WGS sequence"/>
</dbReference>
<keyword evidence="5" id="KW-1133">Transmembrane helix</keyword>
<proteinExistence type="inferred from homology"/>
<dbReference type="PRINTS" id="PR00081">
    <property type="entry name" value="GDHRDH"/>
</dbReference>
<dbReference type="AlphaFoldDB" id="A0A151ZCU2"/>
<dbReference type="GO" id="GO:0005783">
    <property type="term" value="C:endoplasmic reticulum"/>
    <property type="evidence" value="ECO:0007669"/>
    <property type="project" value="TreeGrafter"/>
</dbReference>
<protein>
    <submittedName>
        <fullName evidence="6">Steroid dehydrogenase</fullName>
    </submittedName>
</protein>
<evidence type="ECO:0000256" key="5">
    <source>
        <dbReference type="SAM" id="Phobius"/>
    </source>
</evidence>
<evidence type="ECO:0000256" key="4">
    <source>
        <dbReference type="RuleBase" id="RU000363"/>
    </source>
</evidence>
<sequence length="314" mass="35077">MLEIPEHLDLKSIIAFFPYSVGLKIIGYFIFKFIAFIYRSFIRSGKNLKKYGSWAVVTGATDGIGKAYCEEFAKKGLNICLVSRSLDKLKTEAQAIESKFKVQTRVVQFDFSTDDNAKYDGLYSQIADLDIGILVNNVGVSYDHPMYLDELPINAIENLINLNIRSASILTKLVLPNLIKKKSGAIINISSISGVNTVPLLTVYSATKAFIEKFSLGLNLEYGSKGIFVQCVTPAIVCSKLSKVRRANLFQPMPSTFARSAVKTIGYDKLTTGYWTHEIQNFALHYLPAFIVDKYMFSMHLGQRSRALAKKKSS</sequence>
<dbReference type="GO" id="GO:0016491">
    <property type="term" value="F:oxidoreductase activity"/>
    <property type="evidence" value="ECO:0007669"/>
    <property type="project" value="UniProtKB-KW"/>
</dbReference>
<dbReference type="InterPro" id="IPR036291">
    <property type="entry name" value="NAD(P)-bd_dom_sf"/>
</dbReference>
<organism evidence="6 7">
    <name type="scientific">Tieghemostelium lacteum</name>
    <name type="common">Slime mold</name>
    <name type="synonym">Dictyostelium lacteum</name>
    <dbReference type="NCBI Taxonomy" id="361077"/>
    <lineage>
        <taxon>Eukaryota</taxon>
        <taxon>Amoebozoa</taxon>
        <taxon>Evosea</taxon>
        <taxon>Eumycetozoa</taxon>
        <taxon>Dictyostelia</taxon>
        <taxon>Dictyosteliales</taxon>
        <taxon>Raperosteliaceae</taxon>
        <taxon>Tieghemostelium</taxon>
    </lineage>
</organism>
<dbReference type="InterPro" id="IPR002347">
    <property type="entry name" value="SDR_fam"/>
</dbReference>
<dbReference type="OMA" id="LVAPGMM"/>
<comment type="caution">
    <text evidence="6">The sequence shown here is derived from an EMBL/GenBank/DDBJ whole genome shotgun (WGS) entry which is preliminary data.</text>
</comment>
<keyword evidence="5" id="KW-0472">Membrane</keyword>
<accession>A0A151ZCU2</accession>
<keyword evidence="5" id="KW-0812">Transmembrane</keyword>
<dbReference type="PRINTS" id="PR00080">
    <property type="entry name" value="SDRFAMILY"/>
</dbReference>
<dbReference type="FunCoup" id="A0A151ZCU2">
    <property type="interactions" value="562"/>
</dbReference>
<dbReference type="PANTHER" id="PTHR43899">
    <property type="entry name" value="RH59310P"/>
    <property type="match status" value="1"/>
</dbReference>
<dbReference type="EMBL" id="LODT01000034">
    <property type="protein sequence ID" value="KYQ91751.1"/>
    <property type="molecule type" value="Genomic_DNA"/>
</dbReference>
<dbReference type="CDD" id="cd05356">
    <property type="entry name" value="17beta-HSD1_like_SDR_c"/>
    <property type="match status" value="1"/>
</dbReference>
<comment type="similarity">
    <text evidence="1 4">Belongs to the short-chain dehydrogenases/reductases (SDR) family.</text>
</comment>
<dbReference type="InterPro" id="IPR051019">
    <property type="entry name" value="VLCFA-Steroid_DH"/>
</dbReference>
<evidence type="ECO:0000256" key="3">
    <source>
        <dbReference type="ARBA" id="ARBA00023002"/>
    </source>
</evidence>
<dbReference type="PIRSF" id="PIRSF000126">
    <property type="entry name" value="11-beta-HSD1"/>
    <property type="match status" value="1"/>
</dbReference>
<gene>
    <name evidence="6" type="ORF">DLAC_07539</name>
</gene>
<evidence type="ECO:0000313" key="6">
    <source>
        <dbReference type="EMBL" id="KYQ91751.1"/>
    </source>
</evidence>
<evidence type="ECO:0000256" key="2">
    <source>
        <dbReference type="ARBA" id="ARBA00022857"/>
    </source>
</evidence>
<dbReference type="SUPFAM" id="SSF51735">
    <property type="entry name" value="NAD(P)-binding Rossmann-fold domains"/>
    <property type="match status" value="1"/>
</dbReference>
<dbReference type="Pfam" id="PF00106">
    <property type="entry name" value="adh_short"/>
    <property type="match status" value="1"/>
</dbReference>
<evidence type="ECO:0000256" key="1">
    <source>
        <dbReference type="ARBA" id="ARBA00006484"/>
    </source>
</evidence>